<dbReference type="PROSITE" id="PS50005">
    <property type="entry name" value="TPR"/>
    <property type="match status" value="1"/>
</dbReference>
<proteinExistence type="predicted"/>
<protein>
    <submittedName>
        <fullName evidence="1">Uncharacterized protein</fullName>
    </submittedName>
</protein>
<reference evidence="1" key="1">
    <citation type="submission" date="2018-06" db="EMBL/GenBank/DDBJ databases">
        <authorList>
            <person name="Zhirakovskaya E."/>
        </authorList>
    </citation>
    <scope>NUCLEOTIDE SEQUENCE</scope>
</reference>
<dbReference type="SMART" id="SM00028">
    <property type="entry name" value="TPR"/>
    <property type="match status" value="3"/>
</dbReference>
<evidence type="ECO:0000313" key="1">
    <source>
        <dbReference type="EMBL" id="VAW84125.1"/>
    </source>
</evidence>
<dbReference type="AlphaFoldDB" id="A0A3B0YT87"/>
<dbReference type="Gene3D" id="1.25.40.10">
    <property type="entry name" value="Tetratricopeptide repeat domain"/>
    <property type="match status" value="1"/>
</dbReference>
<dbReference type="InterPro" id="IPR011990">
    <property type="entry name" value="TPR-like_helical_dom_sf"/>
</dbReference>
<organism evidence="1">
    <name type="scientific">hydrothermal vent metagenome</name>
    <dbReference type="NCBI Taxonomy" id="652676"/>
    <lineage>
        <taxon>unclassified sequences</taxon>
        <taxon>metagenomes</taxon>
        <taxon>ecological metagenomes</taxon>
    </lineage>
</organism>
<gene>
    <name evidence="1" type="ORF">MNBD_GAMMA18-259</name>
</gene>
<dbReference type="EMBL" id="UOFP01000028">
    <property type="protein sequence ID" value="VAW84125.1"/>
    <property type="molecule type" value="Genomic_DNA"/>
</dbReference>
<name>A0A3B0YT87_9ZZZZ</name>
<dbReference type="InterPro" id="IPR019734">
    <property type="entry name" value="TPR_rpt"/>
</dbReference>
<dbReference type="SUPFAM" id="SSF48452">
    <property type="entry name" value="TPR-like"/>
    <property type="match status" value="1"/>
</dbReference>
<accession>A0A3B0YT87</accession>
<sequence>MMQQSDYQHLITVCAIAAITTIVMSISNLSTDFSDQTLVPVAERKLPVNPYFEPQSHARELRVAEADTRFQQAVMMLHAKRYDMAIKALHRVLELTPLLPEAHSNMGYALLGAGEYKIAYDFFSTAVELRSMFDNAYYGMALALEGLGEYEGAIGAMRTYLHLTADTSYRTKAEAYIADWRLKLDQK</sequence>